<evidence type="ECO:0000313" key="4">
    <source>
        <dbReference type="EMBL" id="GAL20141.1"/>
    </source>
</evidence>
<evidence type="ECO:0000259" key="2">
    <source>
        <dbReference type="Pfam" id="PF06742"/>
    </source>
</evidence>
<feature type="domain" description="DUF1214" evidence="2">
    <location>
        <begin position="347"/>
        <end position="458"/>
    </location>
</feature>
<dbReference type="AlphaFoldDB" id="A0A090RXY9"/>
<keyword evidence="4" id="KW-0456">Lyase</keyword>
<feature type="signal peptide" evidence="1">
    <location>
        <begin position="1"/>
        <end position="28"/>
    </location>
</feature>
<gene>
    <name evidence="4" type="ORF">JCM19235_4341</name>
</gene>
<name>A0A090RXY9_9VIBR</name>
<evidence type="ECO:0000256" key="1">
    <source>
        <dbReference type="SAM" id="SignalP"/>
    </source>
</evidence>
<dbReference type="InterPro" id="IPR010621">
    <property type="entry name" value="DUF1214"/>
</dbReference>
<dbReference type="OrthoDB" id="272779at2"/>
<dbReference type="InterPro" id="IPR037049">
    <property type="entry name" value="DUF1214_C_sf"/>
</dbReference>
<feature type="chain" id="PRO_5001864517" evidence="1">
    <location>
        <begin position="29"/>
        <end position="475"/>
    </location>
</feature>
<proteinExistence type="predicted"/>
<evidence type="ECO:0000313" key="5">
    <source>
        <dbReference type="Proteomes" id="UP000029228"/>
    </source>
</evidence>
<feature type="domain" description="DUF1254" evidence="3">
    <location>
        <begin position="86"/>
        <end position="216"/>
    </location>
</feature>
<dbReference type="Pfam" id="PF06742">
    <property type="entry name" value="DUF1214"/>
    <property type="match status" value="1"/>
</dbReference>
<keyword evidence="1" id="KW-0732">Signal</keyword>
<sequence>MINRLLNKTSIATLLASVSMLATTPSLAAEEQATVNYTGRDKVEYDYAYALGVQATVYGWAPVMMDVALELQTSVDAPMDNGQAPVNQIGPITRLWDHRDRSYTTPNNDTLYLQAWADLEDEPLVLFVPEIKDRYWIEQIVDMYTESVVDLGNATVGDQGGYFVLAKRGYEGELPEGVEVHYSNTRYIWLAGRLGVENAQDEEKARELQSQFRLMPLSEYPNGGVQPEPKHATGAPTVQFPQGIAWFERLDKVLNENPLAEDKPVLESFEYIGIGNDGLANLSDVRKHALENAFKDGFAIILDAAMHSDTPVNGWNWEYKAGAYGADYLQRAAINMNSIGLNSPERAMYPKRYVDSEGELLHGENSYTVTFPADMQVNEEIGGFWSVTMYDAQDRFMVENAIDRFKIGSMTEDLVYNKDGSLTITISHQEPTDATARANWLPAPNDSFMLQVRLYEPNESVYTGQFSLPEMYKSN</sequence>
<evidence type="ECO:0000259" key="3">
    <source>
        <dbReference type="Pfam" id="PF06863"/>
    </source>
</evidence>
<dbReference type="InterPro" id="IPR010679">
    <property type="entry name" value="DUF1254"/>
</dbReference>
<dbReference type="STRING" id="990268.JCM19235_4341"/>
<dbReference type="PANTHER" id="PTHR36509">
    <property type="entry name" value="BLL3101 PROTEIN"/>
    <property type="match status" value="1"/>
</dbReference>
<dbReference type="Gene3D" id="2.60.120.600">
    <property type="entry name" value="Domain of unknown function DUF1214, C-terminal domain"/>
    <property type="match status" value="1"/>
</dbReference>
<dbReference type="InterPro" id="IPR037050">
    <property type="entry name" value="DUF1254_sf"/>
</dbReference>
<comment type="caution">
    <text evidence="4">The sequence shown here is derived from an EMBL/GenBank/DDBJ whole genome shotgun (WGS) entry which is preliminary data.</text>
</comment>
<accession>A0A090RXY9</accession>
<dbReference type="PANTHER" id="PTHR36509:SF2">
    <property type="entry name" value="BLL3101 PROTEIN"/>
    <property type="match status" value="1"/>
</dbReference>
<dbReference type="Gene3D" id="2.60.40.1610">
    <property type="entry name" value="Domain of unknown function DUF1254"/>
    <property type="match status" value="1"/>
</dbReference>
<keyword evidence="5" id="KW-1185">Reference proteome</keyword>
<dbReference type="Pfam" id="PF06863">
    <property type="entry name" value="DUF1254"/>
    <property type="match status" value="1"/>
</dbReference>
<dbReference type="GO" id="GO:0004609">
    <property type="term" value="F:phosphatidylserine decarboxylase activity"/>
    <property type="evidence" value="ECO:0007669"/>
    <property type="project" value="UniProtKB-EC"/>
</dbReference>
<protein>
    <submittedName>
        <fullName evidence="4">Phosphatidylserine decarboxylase</fullName>
        <ecNumber evidence="4">4.1.1.65</ecNumber>
    </submittedName>
</protein>
<organism evidence="4 5">
    <name type="scientific">Vibrio maritimus</name>
    <dbReference type="NCBI Taxonomy" id="990268"/>
    <lineage>
        <taxon>Bacteria</taxon>
        <taxon>Pseudomonadati</taxon>
        <taxon>Pseudomonadota</taxon>
        <taxon>Gammaproteobacteria</taxon>
        <taxon>Vibrionales</taxon>
        <taxon>Vibrionaceae</taxon>
        <taxon>Vibrio</taxon>
    </lineage>
</organism>
<dbReference type="Proteomes" id="UP000029228">
    <property type="component" value="Unassembled WGS sequence"/>
</dbReference>
<reference evidence="4 5" key="1">
    <citation type="submission" date="2014-09" db="EMBL/GenBank/DDBJ databases">
        <title>Vibrio maritimus JCM 19235. (C45) whole genome shotgun sequence.</title>
        <authorList>
            <person name="Sawabe T."/>
            <person name="Meirelles P."/>
            <person name="Nakanishi M."/>
            <person name="Sayaka M."/>
            <person name="Hattori M."/>
            <person name="Ohkuma M."/>
        </authorList>
    </citation>
    <scope>NUCLEOTIDE SEQUENCE [LARGE SCALE GENOMIC DNA]</scope>
    <source>
        <strain evidence="5">JCM19235</strain>
    </source>
</reference>
<dbReference type="SUPFAM" id="SSF160935">
    <property type="entry name" value="VPA0735-like"/>
    <property type="match status" value="1"/>
</dbReference>
<dbReference type="EC" id="4.1.1.65" evidence="4"/>
<dbReference type="EMBL" id="BBMR01000005">
    <property type="protein sequence ID" value="GAL20141.1"/>
    <property type="molecule type" value="Genomic_DNA"/>
</dbReference>